<name>A0A2U1CT83_9GAMM</name>
<protein>
    <submittedName>
        <fullName evidence="1">Uncharacterized protein</fullName>
    </submittedName>
</protein>
<proteinExistence type="predicted"/>
<evidence type="ECO:0000313" key="2">
    <source>
        <dbReference type="Proteomes" id="UP000245887"/>
    </source>
</evidence>
<dbReference type="Proteomes" id="UP000245887">
    <property type="component" value="Unassembled WGS sequence"/>
</dbReference>
<organism evidence="1 2">
    <name type="scientific">Tamilnaduibacter salinus</name>
    <dbReference type="NCBI Taxonomy" id="1484056"/>
    <lineage>
        <taxon>Bacteria</taxon>
        <taxon>Pseudomonadati</taxon>
        <taxon>Pseudomonadota</taxon>
        <taxon>Gammaproteobacteria</taxon>
        <taxon>Pseudomonadales</taxon>
        <taxon>Marinobacteraceae</taxon>
        <taxon>Tamilnaduibacter</taxon>
    </lineage>
</organism>
<evidence type="ECO:0000313" key="1">
    <source>
        <dbReference type="EMBL" id="PVY69322.1"/>
    </source>
</evidence>
<dbReference type="AlphaFoldDB" id="A0A2U1CT83"/>
<reference evidence="1 2" key="1">
    <citation type="submission" date="2018-04" db="EMBL/GenBank/DDBJ databases">
        <title>Genomic Encyclopedia of Type Strains, Phase IV (KMG-IV): sequencing the most valuable type-strain genomes for metagenomic binning, comparative biology and taxonomic classification.</title>
        <authorList>
            <person name="Goeker M."/>
        </authorList>
    </citation>
    <scope>NUCLEOTIDE SEQUENCE [LARGE SCALE GENOMIC DNA]</scope>
    <source>
        <strain evidence="1 2">DSM 28688</strain>
    </source>
</reference>
<accession>A0A2U1CT83</accession>
<sequence>MHQGPGQLLRQRRFGPFFATQFLGAFNDNVFKNALIILVTFQGLRNAGSYQFPSLTPSVVGSS</sequence>
<dbReference type="EMBL" id="QEKQ01000017">
    <property type="protein sequence ID" value="PVY69322.1"/>
    <property type="molecule type" value="Genomic_DNA"/>
</dbReference>
<dbReference type="OrthoDB" id="9803968at2"/>
<dbReference type="RefSeq" id="WP_116919941.1">
    <property type="nucleotide sequence ID" value="NZ_QEKQ01000017.1"/>
</dbReference>
<gene>
    <name evidence="1" type="ORF">C8D92_1173</name>
</gene>
<comment type="caution">
    <text evidence="1">The sequence shown here is derived from an EMBL/GenBank/DDBJ whole genome shotgun (WGS) entry which is preliminary data.</text>
</comment>